<dbReference type="GO" id="GO:0051082">
    <property type="term" value="F:unfolded protein binding"/>
    <property type="evidence" value="ECO:0007669"/>
    <property type="project" value="TreeGrafter"/>
</dbReference>
<dbReference type="EMBL" id="JAGRRH010000013">
    <property type="protein sequence ID" value="KAG7361006.1"/>
    <property type="molecule type" value="Genomic_DNA"/>
</dbReference>
<dbReference type="InterPro" id="IPR001623">
    <property type="entry name" value="DnaJ_domain"/>
</dbReference>
<protein>
    <submittedName>
        <fullName evidence="4">Chaperone protein DnaJ</fullName>
    </submittedName>
</protein>
<dbReference type="CDD" id="cd06257">
    <property type="entry name" value="DnaJ"/>
    <property type="match status" value="1"/>
</dbReference>
<dbReference type="SMART" id="SM00271">
    <property type="entry name" value="DnaJ"/>
    <property type="match status" value="1"/>
</dbReference>
<evidence type="ECO:0000259" key="3">
    <source>
        <dbReference type="PROSITE" id="PS50076"/>
    </source>
</evidence>
<keyword evidence="1" id="KW-0143">Chaperone</keyword>
<keyword evidence="5" id="KW-1185">Reference proteome</keyword>
<name>A0A9K3LHI5_9STRA</name>
<reference evidence="4" key="2">
    <citation type="submission" date="2021-04" db="EMBL/GenBank/DDBJ databases">
        <authorList>
            <person name="Podell S."/>
        </authorList>
    </citation>
    <scope>NUCLEOTIDE SEQUENCE</scope>
    <source>
        <strain evidence="4">Hildebrandi</strain>
    </source>
</reference>
<dbReference type="OrthoDB" id="10250354at2759"/>
<comment type="caution">
    <text evidence="4">The sequence shown here is derived from an EMBL/GenBank/DDBJ whole genome shotgun (WGS) entry which is preliminary data.</text>
</comment>
<keyword evidence="2" id="KW-0732">Signal</keyword>
<reference evidence="4" key="1">
    <citation type="journal article" date="2021" name="Sci. Rep.">
        <title>Diploid genomic architecture of Nitzschia inconspicua, an elite biomass production diatom.</title>
        <authorList>
            <person name="Oliver A."/>
            <person name="Podell S."/>
            <person name="Pinowska A."/>
            <person name="Traller J.C."/>
            <person name="Smith S.R."/>
            <person name="McClure R."/>
            <person name="Beliaev A."/>
            <person name="Bohutskyi P."/>
            <person name="Hill E.A."/>
            <person name="Rabines A."/>
            <person name="Zheng H."/>
            <person name="Allen L.Z."/>
            <person name="Kuo A."/>
            <person name="Grigoriev I.V."/>
            <person name="Allen A.E."/>
            <person name="Hazlebeck D."/>
            <person name="Allen E.E."/>
        </authorList>
    </citation>
    <scope>NUCLEOTIDE SEQUENCE</scope>
    <source>
        <strain evidence="4">Hildebrandi</strain>
    </source>
</reference>
<feature type="signal peptide" evidence="2">
    <location>
        <begin position="1"/>
        <end position="19"/>
    </location>
</feature>
<dbReference type="AlphaFoldDB" id="A0A9K3LHI5"/>
<dbReference type="GO" id="GO:0005737">
    <property type="term" value="C:cytoplasm"/>
    <property type="evidence" value="ECO:0007669"/>
    <property type="project" value="TreeGrafter"/>
</dbReference>
<organism evidence="4 5">
    <name type="scientific">Nitzschia inconspicua</name>
    <dbReference type="NCBI Taxonomy" id="303405"/>
    <lineage>
        <taxon>Eukaryota</taxon>
        <taxon>Sar</taxon>
        <taxon>Stramenopiles</taxon>
        <taxon>Ochrophyta</taxon>
        <taxon>Bacillariophyta</taxon>
        <taxon>Bacillariophyceae</taxon>
        <taxon>Bacillariophycidae</taxon>
        <taxon>Bacillariales</taxon>
        <taxon>Bacillariaceae</taxon>
        <taxon>Nitzschia</taxon>
    </lineage>
</organism>
<accession>A0A9K3LHI5</accession>
<evidence type="ECO:0000256" key="2">
    <source>
        <dbReference type="SAM" id="SignalP"/>
    </source>
</evidence>
<evidence type="ECO:0000313" key="4">
    <source>
        <dbReference type="EMBL" id="KAG7361006.1"/>
    </source>
</evidence>
<dbReference type="Proteomes" id="UP000693970">
    <property type="component" value="Unassembled WGS sequence"/>
</dbReference>
<gene>
    <name evidence="4" type="ORF">IV203_036106</name>
</gene>
<dbReference type="PANTHER" id="PTHR43096">
    <property type="entry name" value="DNAJ HOMOLOG 1, MITOCHONDRIAL-RELATED"/>
    <property type="match status" value="1"/>
</dbReference>
<evidence type="ECO:0000313" key="5">
    <source>
        <dbReference type="Proteomes" id="UP000693970"/>
    </source>
</evidence>
<dbReference type="PROSITE" id="PS50076">
    <property type="entry name" value="DNAJ_2"/>
    <property type="match status" value="1"/>
</dbReference>
<feature type="chain" id="PRO_5039903822" evidence="2">
    <location>
        <begin position="20"/>
        <end position="218"/>
    </location>
</feature>
<proteinExistence type="predicted"/>
<evidence type="ECO:0000256" key="1">
    <source>
        <dbReference type="ARBA" id="ARBA00023186"/>
    </source>
</evidence>
<feature type="domain" description="J" evidence="3">
    <location>
        <begin position="88"/>
        <end position="163"/>
    </location>
</feature>
<sequence length="218" mass="24280">MKTSFSFFLLCLLTRRDSATEAFLVSIRTPLSSVTSSSSCPNGGPRQTFDSLAMVASTSSSNYSNKKKDDEEHFLLKKFVTSSGEVINPYNVLQVPRNSDRSDIKLSYKRLARRYHPDGARNRTILPGKCNNEDEVREEWERIQLAYNILIDNKMRKRYDRSEMIADPGAAIRRAAVGTTLNVVSSIGTGLFSLGQKAVESLTETANSGSRNEGEDPK</sequence>
<dbReference type="Pfam" id="PF00226">
    <property type="entry name" value="DnaJ"/>
    <property type="match status" value="1"/>
</dbReference>
<dbReference type="PANTHER" id="PTHR43096:SF52">
    <property type="entry name" value="DNAJ HOMOLOG 1, MITOCHONDRIAL-RELATED"/>
    <property type="match status" value="1"/>
</dbReference>
<dbReference type="GO" id="GO:0042026">
    <property type="term" value="P:protein refolding"/>
    <property type="evidence" value="ECO:0007669"/>
    <property type="project" value="TreeGrafter"/>
</dbReference>